<dbReference type="GO" id="GO:0030036">
    <property type="term" value="P:actin cytoskeleton organization"/>
    <property type="evidence" value="ECO:0007669"/>
    <property type="project" value="InterPro"/>
</dbReference>
<keyword evidence="5" id="KW-1185">Reference proteome</keyword>
<dbReference type="GO" id="GO:0051015">
    <property type="term" value="F:actin filament binding"/>
    <property type="evidence" value="ECO:0007669"/>
    <property type="project" value="InterPro"/>
</dbReference>
<dbReference type="Gene3D" id="1.10.418.10">
    <property type="entry name" value="Calponin-like domain"/>
    <property type="match status" value="1"/>
</dbReference>
<name>A0A9J6G5G2_HAELO</name>
<proteinExistence type="predicted"/>
<dbReference type="SMART" id="SM00033">
    <property type="entry name" value="CH"/>
    <property type="match status" value="1"/>
</dbReference>
<reference evidence="4 5" key="1">
    <citation type="journal article" date="2020" name="Cell">
        <title>Large-Scale Comparative Analyses of Tick Genomes Elucidate Their Genetic Diversity and Vector Capacities.</title>
        <authorList>
            <consortium name="Tick Genome and Microbiome Consortium (TIGMIC)"/>
            <person name="Jia N."/>
            <person name="Wang J."/>
            <person name="Shi W."/>
            <person name="Du L."/>
            <person name="Sun Y."/>
            <person name="Zhan W."/>
            <person name="Jiang J.F."/>
            <person name="Wang Q."/>
            <person name="Zhang B."/>
            <person name="Ji P."/>
            <person name="Bell-Sakyi L."/>
            <person name="Cui X.M."/>
            <person name="Yuan T.T."/>
            <person name="Jiang B.G."/>
            <person name="Yang W.F."/>
            <person name="Lam T.T."/>
            <person name="Chang Q.C."/>
            <person name="Ding S.J."/>
            <person name="Wang X.J."/>
            <person name="Zhu J.G."/>
            <person name="Ruan X.D."/>
            <person name="Zhao L."/>
            <person name="Wei J.T."/>
            <person name="Ye R.Z."/>
            <person name="Que T.C."/>
            <person name="Du C.H."/>
            <person name="Zhou Y.H."/>
            <person name="Cheng J.X."/>
            <person name="Dai P.F."/>
            <person name="Guo W.B."/>
            <person name="Han X.H."/>
            <person name="Huang E.J."/>
            <person name="Li L.F."/>
            <person name="Wei W."/>
            <person name="Gao Y.C."/>
            <person name="Liu J.Z."/>
            <person name="Shao H.Z."/>
            <person name="Wang X."/>
            <person name="Wang C.C."/>
            <person name="Yang T.C."/>
            <person name="Huo Q.B."/>
            <person name="Li W."/>
            <person name="Chen H.Y."/>
            <person name="Chen S.E."/>
            <person name="Zhou L.G."/>
            <person name="Ni X.B."/>
            <person name="Tian J.H."/>
            <person name="Sheng Y."/>
            <person name="Liu T."/>
            <person name="Pan Y.S."/>
            <person name="Xia L.Y."/>
            <person name="Li J."/>
            <person name="Zhao F."/>
            <person name="Cao W.C."/>
        </authorList>
    </citation>
    <scope>NUCLEOTIDE SEQUENCE [LARGE SCALE GENOMIC DNA]</scope>
    <source>
        <strain evidence="4">HaeL-2018</strain>
    </source>
</reference>
<evidence type="ECO:0000313" key="5">
    <source>
        <dbReference type="Proteomes" id="UP000821853"/>
    </source>
</evidence>
<sequence length="218" mass="24084">MVKGDEFVWVEIQEKTFTNWVNEQLRPGGAGVVSDLRRDLSDGLRLVALVEALQKRRLRCITRPLNQHQCLENVQNALAAMAQDNIKLVNIAYATGGEGGIWNAAAALVCASFLLSPQTTAAADLEIGPRCSDSGADKRVVALFVIRSSPGPFCCRSRARSSFADYLLWFARDVEQWISGVAFRQEKLRRRADRRPRARAPGKAGCRPVPPTSCVFEP</sequence>
<feature type="domain" description="Calponin-homology (CH)" evidence="3">
    <location>
        <begin position="11"/>
        <end position="118"/>
    </location>
</feature>
<dbReference type="InterPro" id="IPR001715">
    <property type="entry name" value="CH_dom"/>
</dbReference>
<dbReference type="InterPro" id="IPR036872">
    <property type="entry name" value="CH_dom_sf"/>
</dbReference>
<organism evidence="4 5">
    <name type="scientific">Haemaphysalis longicornis</name>
    <name type="common">Bush tick</name>
    <dbReference type="NCBI Taxonomy" id="44386"/>
    <lineage>
        <taxon>Eukaryota</taxon>
        <taxon>Metazoa</taxon>
        <taxon>Ecdysozoa</taxon>
        <taxon>Arthropoda</taxon>
        <taxon>Chelicerata</taxon>
        <taxon>Arachnida</taxon>
        <taxon>Acari</taxon>
        <taxon>Parasitiformes</taxon>
        <taxon>Ixodida</taxon>
        <taxon>Ixodoidea</taxon>
        <taxon>Ixodidae</taxon>
        <taxon>Haemaphysalinae</taxon>
        <taxon>Haemaphysalis</taxon>
    </lineage>
</organism>
<accession>A0A9J6G5G2</accession>
<dbReference type="PROSITE" id="PS00019">
    <property type="entry name" value="ACTININ_1"/>
    <property type="match status" value="1"/>
</dbReference>
<evidence type="ECO:0000256" key="1">
    <source>
        <dbReference type="ARBA" id="ARBA00022737"/>
    </source>
</evidence>
<dbReference type="Pfam" id="PF00307">
    <property type="entry name" value="CH"/>
    <property type="match status" value="1"/>
</dbReference>
<dbReference type="PANTHER" id="PTHR38537">
    <property type="entry name" value="JITTERBUG, ISOFORM N"/>
    <property type="match status" value="1"/>
</dbReference>
<dbReference type="VEuPathDB" id="VectorBase:HLOH_053640"/>
<dbReference type="SUPFAM" id="SSF47576">
    <property type="entry name" value="Calponin-homology domain, CH-domain"/>
    <property type="match status" value="1"/>
</dbReference>
<dbReference type="InterPro" id="IPR044801">
    <property type="entry name" value="Filamin"/>
</dbReference>
<dbReference type="PROSITE" id="PS50021">
    <property type="entry name" value="CH"/>
    <property type="match status" value="1"/>
</dbReference>
<dbReference type="InterPro" id="IPR001589">
    <property type="entry name" value="Actinin_actin-bd_CS"/>
</dbReference>
<evidence type="ECO:0000259" key="3">
    <source>
        <dbReference type="PROSITE" id="PS50021"/>
    </source>
</evidence>
<dbReference type="EMBL" id="JABSTR010000005">
    <property type="protein sequence ID" value="KAH9369760.1"/>
    <property type="molecule type" value="Genomic_DNA"/>
</dbReference>
<comment type="caution">
    <text evidence="4">The sequence shown here is derived from an EMBL/GenBank/DDBJ whole genome shotgun (WGS) entry which is preliminary data.</text>
</comment>
<gene>
    <name evidence="4" type="ORF">HPB48_007727</name>
</gene>
<protein>
    <recommendedName>
        <fullName evidence="3">Calponin-homology (CH) domain-containing protein</fullName>
    </recommendedName>
</protein>
<evidence type="ECO:0000313" key="4">
    <source>
        <dbReference type="EMBL" id="KAH9369760.1"/>
    </source>
</evidence>
<dbReference type="Proteomes" id="UP000821853">
    <property type="component" value="Chromosome 3"/>
</dbReference>
<dbReference type="AlphaFoldDB" id="A0A9J6G5G2"/>
<dbReference type="PANTHER" id="PTHR38537:SF8">
    <property type="entry name" value="FILAMIN-A"/>
    <property type="match status" value="1"/>
</dbReference>
<evidence type="ECO:0000256" key="2">
    <source>
        <dbReference type="ARBA" id="ARBA00023203"/>
    </source>
</evidence>
<keyword evidence="2" id="KW-0009">Actin-binding</keyword>
<keyword evidence="1" id="KW-0677">Repeat</keyword>
<dbReference type="OrthoDB" id="18740at2759"/>